<keyword evidence="4" id="KW-1185">Reference proteome</keyword>
<accession>A0AAX2SFS7</accession>
<proteinExistence type="predicted"/>
<evidence type="ECO:0000256" key="2">
    <source>
        <dbReference type="SAM" id="Phobius"/>
    </source>
</evidence>
<feature type="transmembrane region" description="Helical" evidence="2">
    <location>
        <begin position="167"/>
        <end position="189"/>
    </location>
</feature>
<dbReference type="EMBL" id="SPNK01000003">
    <property type="protein sequence ID" value="TFI02169.1"/>
    <property type="molecule type" value="Genomic_DNA"/>
</dbReference>
<keyword evidence="2" id="KW-1133">Transmembrane helix</keyword>
<feature type="transmembrane region" description="Helical" evidence="2">
    <location>
        <begin position="258"/>
        <end position="284"/>
    </location>
</feature>
<dbReference type="RefSeq" id="WP_135010211.1">
    <property type="nucleotide sequence ID" value="NZ_SPNK01000003.1"/>
</dbReference>
<gene>
    <name evidence="3" type="ORF">E4P33_03745</name>
</gene>
<protein>
    <recommendedName>
        <fullName evidence="5">Conjugal transfer protein TrbL</fullName>
    </recommendedName>
</protein>
<keyword evidence="2" id="KW-0812">Transmembrane</keyword>
<feature type="transmembrane region" description="Helical" evidence="2">
    <location>
        <begin position="228"/>
        <end position="252"/>
    </location>
</feature>
<feature type="transmembrane region" description="Helical" evidence="2">
    <location>
        <begin position="87"/>
        <end position="109"/>
    </location>
</feature>
<evidence type="ECO:0008006" key="5">
    <source>
        <dbReference type="Google" id="ProtNLM"/>
    </source>
</evidence>
<feature type="transmembrane region" description="Helical" evidence="2">
    <location>
        <begin position="195"/>
        <end position="216"/>
    </location>
</feature>
<dbReference type="Proteomes" id="UP000298017">
    <property type="component" value="Unassembled WGS sequence"/>
</dbReference>
<sequence>MAGFGDWFGDSGDTWFTAIEKFATQANQWLEDAFSASDVNESWWAAVVGTPSNPGMLNTWMVVLAPILVILVFLQVALSVWRGSGLGVARAAAGAFLGVPATYVMVWFAEMASKASDEAAGFIIKQGGDQNASVFMRIFGIKVTDGKLTGLQENYFMWDGVMQKDGGWALLVPMLLMAVIWFLSIILAFVMSLRALGIIILASLAGWAVMSMSLEVTKSWFGSWMKIMVGLLMAKPLAAGLIVLSSTVFNYAQSGMQFAAGIAGLVLAIAMPFVAVQLVSFTAVGSIGGTDRALGQSMSGPARGITQGARGLSRLRRR</sequence>
<feature type="transmembrane region" description="Helical" evidence="2">
    <location>
        <begin position="60"/>
        <end position="81"/>
    </location>
</feature>
<evidence type="ECO:0000313" key="3">
    <source>
        <dbReference type="EMBL" id="TFI02169.1"/>
    </source>
</evidence>
<reference evidence="3 4" key="1">
    <citation type="submission" date="2019-03" db="EMBL/GenBank/DDBJ databases">
        <title>Genome Sequencing and Assembly of Various Microbes Isolated from Alder Root Nodule.</title>
        <authorList>
            <person name="Swanson E."/>
            <person name="Sevigny J.L."/>
            <person name="Pesce C."/>
            <person name="Davis I."/>
            <person name="Kleiner V."/>
            <person name="Tisa L."/>
        </authorList>
    </citation>
    <scope>NUCLEOTIDE SEQUENCE [LARGE SCALE GENOMIC DNA]</scope>
    <source>
        <strain evidence="3 4">4R-31</strain>
    </source>
</reference>
<keyword evidence="2" id="KW-0472">Membrane</keyword>
<evidence type="ECO:0000256" key="1">
    <source>
        <dbReference type="SAM" id="MobiDB-lite"/>
    </source>
</evidence>
<name>A0AAX2SFS7_KOCRH</name>
<feature type="region of interest" description="Disordered" evidence="1">
    <location>
        <begin position="298"/>
        <end position="318"/>
    </location>
</feature>
<evidence type="ECO:0000313" key="4">
    <source>
        <dbReference type="Proteomes" id="UP000298017"/>
    </source>
</evidence>
<comment type="caution">
    <text evidence="3">The sequence shown here is derived from an EMBL/GenBank/DDBJ whole genome shotgun (WGS) entry which is preliminary data.</text>
</comment>
<dbReference type="AlphaFoldDB" id="A0AAX2SFS7"/>
<organism evidence="3 4">
    <name type="scientific">Kocuria rhizophila</name>
    <dbReference type="NCBI Taxonomy" id="72000"/>
    <lineage>
        <taxon>Bacteria</taxon>
        <taxon>Bacillati</taxon>
        <taxon>Actinomycetota</taxon>
        <taxon>Actinomycetes</taxon>
        <taxon>Micrococcales</taxon>
        <taxon>Micrococcaceae</taxon>
        <taxon>Kocuria</taxon>
    </lineage>
</organism>